<keyword evidence="3" id="KW-0333">Golgi apparatus</keyword>
<dbReference type="InterPro" id="IPR004263">
    <property type="entry name" value="Exostosin"/>
</dbReference>
<evidence type="ECO:0000259" key="5">
    <source>
        <dbReference type="Pfam" id="PF03016"/>
    </source>
</evidence>
<comment type="similarity">
    <text evidence="2">Belongs to the glycosyltransferase 47 family.</text>
</comment>
<evidence type="ECO:0000313" key="7">
    <source>
        <dbReference type="Proteomes" id="UP001491310"/>
    </source>
</evidence>
<protein>
    <recommendedName>
        <fullName evidence="5">Exostosin GT47 domain-containing protein</fullName>
    </recommendedName>
</protein>
<feature type="region of interest" description="Disordered" evidence="4">
    <location>
        <begin position="113"/>
        <end position="133"/>
    </location>
</feature>
<feature type="domain" description="Exostosin GT47" evidence="5">
    <location>
        <begin position="428"/>
        <end position="730"/>
    </location>
</feature>
<comment type="subcellular location">
    <subcellularLocation>
        <location evidence="1">Golgi apparatus membrane</location>
        <topology evidence="1">Single-pass type II membrane protein</topology>
    </subcellularLocation>
</comment>
<dbReference type="Pfam" id="PF03016">
    <property type="entry name" value="Exostosin_GT47"/>
    <property type="match status" value="1"/>
</dbReference>
<dbReference type="PANTHER" id="PTHR11062:SF391">
    <property type="entry name" value="PIN DOMAIN-CONTAINING PROTEIN"/>
    <property type="match status" value="1"/>
</dbReference>
<feature type="region of interest" description="Disordered" evidence="4">
    <location>
        <begin position="319"/>
        <end position="353"/>
    </location>
</feature>
<organism evidence="6 7">
    <name type="scientific">Coccomyxa subellipsoidea</name>
    <dbReference type="NCBI Taxonomy" id="248742"/>
    <lineage>
        <taxon>Eukaryota</taxon>
        <taxon>Viridiplantae</taxon>
        <taxon>Chlorophyta</taxon>
        <taxon>core chlorophytes</taxon>
        <taxon>Trebouxiophyceae</taxon>
        <taxon>Trebouxiophyceae incertae sedis</taxon>
        <taxon>Coccomyxaceae</taxon>
        <taxon>Coccomyxa</taxon>
    </lineage>
</organism>
<sequence>MHAKRAYIIETFTKSFCEVKFLAGDNRVGRIDPDVVGGTLQVSRDLPSKAPGSYGSWTFFHRRSTCLSEPQHQHMKGRMNAGTCVVVLLCILTALSGHGADAEGSALTVQQTDPYHKMGDPASAEATGQEGALSTNQQLAASLAEVLATALQSSNATAGIMRSLPQQSVVEDPTEPQTAAAVTSSEEPKPDAEPALDAYPGALDGAAARRAAATAGDAVATEGEGTLIAQHAHTQSELLIQTDADGAVTAAAAISQTMVGNVTTGAKFIAFERKNDTAKLGVVRLLPAQLQLPYPVLRNASEAELRNVSSLLRDRTAAKMANRTGHGARKAAGKEEGLGGRGGKGQQAGGSGGCGKNRNAPCKFFLLDVSEIAVELGFPSCSVDQFVAEPESGMTLPNPAIVPNFSQPIPPEGHEWIYPYTTQPHYLSQNAGPWYVYHTLRNSVNSVRTIAEADVVYVYDYCYIMWALGDHHARDHWWLRENYHPERKAGHYLLSSYRAIMGLPRWRRTGGRDFVFYHSHPGFEWDDLAVTTAYQDMMCVDFQWATVLAVEQGQRWRCPSYSPRSTIVVPYSSTESINTIPLRADSDKETLLFFRGNCDPAIPANMGKLMRSHVVRHLREGIAQGDQPPPLARSAPEINVCCHGQGAAEEVRCTEREFEQNVFATQKHRSVLEQMATSAFCLILPGNSQSSQRLTEAFLAGCIPVFIGPPWHSLPLNQKVDYAKAALFLNISSQPSEALPWWSHPELRTHKGLDPRTQTEDRFSPAWWFADVPGTAIIPLRRVDAVLPYLRQMPHEWMEAKRRAVMKYRSLFIYTTSAQTHEPSASDAIVDLMCSYAKVGTFQDTDRH</sequence>
<feature type="region of interest" description="Disordered" evidence="4">
    <location>
        <begin position="167"/>
        <end position="199"/>
    </location>
</feature>
<evidence type="ECO:0000256" key="3">
    <source>
        <dbReference type="ARBA" id="ARBA00023034"/>
    </source>
</evidence>
<accession>A0ABR2YMK5</accession>
<dbReference type="PANTHER" id="PTHR11062">
    <property type="entry name" value="EXOSTOSIN HEPARAN SULFATE GLYCOSYLTRANSFERASE -RELATED"/>
    <property type="match status" value="1"/>
</dbReference>
<feature type="compositionally biased region" description="Gly residues" evidence="4">
    <location>
        <begin position="339"/>
        <end position="353"/>
    </location>
</feature>
<evidence type="ECO:0000313" key="6">
    <source>
        <dbReference type="EMBL" id="KAK9908257.1"/>
    </source>
</evidence>
<dbReference type="InterPro" id="IPR040911">
    <property type="entry name" value="Exostosin_GT47"/>
</dbReference>
<evidence type="ECO:0000256" key="2">
    <source>
        <dbReference type="ARBA" id="ARBA00010271"/>
    </source>
</evidence>
<dbReference type="EMBL" id="JALJOT010000008">
    <property type="protein sequence ID" value="KAK9908257.1"/>
    <property type="molecule type" value="Genomic_DNA"/>
</dbReference>
<reference evidence="6 7" key="1">
    <citation type="journal article" date="2024" name="Nat. Commun.">
        <title>Phylogenomics reveals the evolutionary origins of lichenization in chlorophyte algae.</title>
        <authorList>
            <person name="Puginier C."/>
            <person name="Libourel C."/>
            <person name="Otte J."/>
            <person name="Skaloud P."/>
            <person name="Haon M."/>
            <person name="Grisel S."/>
            <person name="Petersen M."/>
            <person name="Berrin J.G."/>
            <person name="Delaux P.M."/>
            <person name="Dal Grande F."/>
            <person name="Keller J."/>
        </authorList>
    </citation>
    <scope>NUCLEOTIDE SEQUENCE [LARGE SCALE GENOMIC DNA]</scope>
    <source>
        <strain evidence="6 7">SAG 216-7</strain>
    </source>
</reference>
<proteinExistence type="inferred from homology"/>
<dbReference type="Proteomes" id="UP001491310">
    <property type="component" value="Unassembled WGS sequence"/>
</dbReference>
<feature type="compositionally biased region" description="Polar residues" evidence="4">
    <location>
        <begin position="167"/>
        <end position="185"/>
    </location>
</feature>
<evidence type="ECO:0000256" key="4">
    <source>
        <dbReference type="SAM" id="MobiDB-lite"/>
    </source>
</evidence>
<keyword evidence="7" id="KW-1185">Reference proteome</keyword>
<name>A0ABR2YMK5_9CHLO</name>
<comment type="caution">
    <text evidence="6">The sequence shown here is derived from an EMBL/GenBank/DDBJ whole genome shotgun (WGS) entry which is preliminary data.</text>
</comment>
<gene>
    <name evidence="6" type="ORF">WJX75_004934</name>
</gene>
<evidence type="ECO:0000256" key="1">
    <source>
        <dbReference type="ARBA" id="ARBA00004323"/>
    </source>
</evidence>